<organism evidence="3 4">
    <name type="scientific">Paraburkholderia aspalathi</name>
    <dbReference type="NCBI Taxonomy" id="1324617"/>
    <lineage>
        <taxon>Bacteria</taxon>
        <taxon>Pseudomonadati</taxon>
        <taxon>Pseudomonadota</taxon>
        <taxon>Betaproteobacteria</taxon>
        <taxon>Burkholderiales</taxon>
        <taxon>Burkholderiaceae</taxon>
        <taxon>Paraburkholderia</taxon>
    </lineage>
</organism>
<dbReference type="InterPro" id="IPR032710">
    <property type="entry name" value="NTF2-like_dom_sf"/>
</dbReference>
<keyword evidence="5" id="KW-1185">Reference proteome</keyword>
<proteinExistence type="predicted"/>
<dbReference type="Proteomes" id="UP000198844">
    <property type="component" value="Unassembled WGS sequence"/>
</dbReference>
<evidence type="ECO:0000313" key="4">
    <source>
        <dbReference type="Proteomes" id="UP000198844"/>
    </source>
</evidence>
<dbReference type="Pfam" id="PF14534">
    <property type="entry name" value="DUF4440"/>
    <property type="match status" value="1"/>
</dbReference>
<sequence>MTEQNIRDHLLSRYNGWMTAIAEKNIDAIASIYASDAVYMQPGQPRHVGKDAVIAVWRTYFTRPDFRALYSPTLTVSASLDIAYDVGSYVISLTRDGEPVEIRGKYVVIWKMEKGDWVVAVDIDNTDHPV</sequence>
<evidence type="ECO:0000313" key="3">
    <source>
        <dbReference type="EMBL" id="SFT75227.1"/>
    </source>
</evidence>
<dbReference type="Gene3D" id="3.10.450.50">
    <property type="match status" value="1"/>
</dbReference>
<dbReference type="EMBL" id="CAJNAU010000133">
    <property type="protein sequence ID" value="CAE6854812.1"/>
    <property type="molecule type" value="Genomic_DNA"/>
</dbReference>
<dbReference type="RefSeq" id="WP_093633611.1">
    <property type="nucleotide sequence ID" value="NZ_CAJNAU010000133.1"/>
</dbReference>
<accession>A0A1I7AJW5</accession>
<evidence type="ECO:0000313" key="5">
    <source>
        <dbReference type="Proteomes" id="UP000674425"/>
    </source>
</evidence>
<dbReference type="SUPFAM" id="SSF54427">
    <property type="entry name" value="NTF2-like"/>
    <property type="match status" value="1"/>
</dbReference>
<dbReference type="OrthoDB" id="6385935at2"/>
<dbReference type="InterPro" id="IPR027843">
    <property type="entry name" value="DUF4440"/>
</dbReference>
<reference evidence="3 4" key="1">
    <citation type="submission" date="2016-10" db="EMBL/GenBank/DDBJ databases">
        <authorList>
            <person name="de Groot N.N."/>
        </authorList>
    </citation>
    <scope>NUCLEOTIDE SEQUENCE [LARGE SCALE GENOMIC DNA]</scope>
    <source>
        <strain evidence="3 4">LMG 27731</strain>
    </source>
</reference>
<evidence type="ECO:0000259" key="1">
    <source>
        <dbReference type="Pfam" id="PF14534"/>
    </source>
</evidence>
<dbReference type="AlphaFoldDB" id="A0A1I7AJW5"/>
<reference evidence="2 5" key="2">
    <citation type="submission" date="2021-02" db="EMBL/GenBank/DDBJ databases">
        <authorList>
            <person name="Vanwijnsberghe S."/>
        </authorList>
    </citation>
    <scope>NUCLEOTIDE SEQUENCE [LARGE SCALE GENOMIC DNA]</scope>
    <source>
        <strain evidence="2 5">R-69658</strain>
    </source>
</reference>
<name>A0A1I7AJW5_9BURK</name>
<dbReference type="Proteomes" id="UP000674425">
    <property type="component" value="Unassembled WGS sequence"/>
</dbReference>
<keyword evidence="3" id="KW-0413">Isomerase</keyword>
<dbReference type="GO" id="GO:0016853">
    <property type="term" value="F:isomerase activity"/>
    <property type="evidence" value="ECO:0007669"/>
    <property type="project" value="UniProtKB-KW"/>
</dbReference>
<gene>
    <name evidence="2" type="ORF">R69658_07341</name>
    <name evidence="3" type="ORF">SAMN05192563_1003435</name>
</gene>
<evidence type="ECO:0000313" key="2">
    <source>
        <dbReference type="EMBL" id="CAE6854812.1"/>
    </source>
</evidence>
<dbReference type="EMBL" id="FPBH01000003">
    <property type="protein sequence ID" value="SFT75227.1"/>
    <property type="molecule type" value="Genomic_DNA"/>
</dbReference>
<feature type="domain" description="DUF4440" evidence="1">
    <location>
        <begin position="12"/>
        <end position="119"/>
    </location>
</feature>
<protein>
    <submittedName>
        <fullName evidence="3">Ketosteroid isomerase homolog</fullName>
    </submittedName>
</protein>